<sequence>MPETSRSRQPHSAVPDQAPAAAAVIGAGTIGLSWARLFASCGSTVTVFDPREDLQDALAAAARDAGLPEEALSRAESIEAAVAEADFVQESGPEDPKAKAELFAQVAQAAPATALLISSSSAITATQIAGALPAEAAERVLIGHPFNPPHLMPLVEVVPGERTAQQAVSRALDLYRAYGREPILLKREVRGFVGNRLQNAVLREAAYLVQSGVVDAADLDTAVKNSLGLRWAAVGPLEGMHLGGGDDGLAGFMKHIGPSFAAIDRHEPDMSESGLAPVVAQTDQAYGLPPAPQTAARRDRIQQEILRVRNEQRS</sequence>
<dbReference type="EMBL" id="JACIBT010000006">
    <property type="protein sequence ID" value="MBB3668049.1"/>
    <property type="molecule type" value="Genomic_DNA"/>
</dbReference>
<dbReference type="PANTHER" id="PTHR48075:SF1">
    <property type="entry name" value="LAMBDA-CRYSTALLIN HOMOLOG"/>
    <property type="match status" value="1"/>
</dbReference>
<dbReference type="PANTHER" id="PTHR48075">
    <property type="entry name" value="3-HYDROXYACYL-COA DEHYDROGENASE FAMILY PROTEIN"/>
    <property type="match status" value="1"/>
</dbReference>
<dbReference type="GO" id="GO:0006631">
    <property type="term" value="P:fatty acid metabolic process"/>
    <property type="evidence" value="ECO:0007669"/>
    <property type="project" value="InterPro"/>
</dbReference>
<evidence type="ECO:0000313" key="7">
    <source>
        <dbReference type="Proteomes" id="UP000547528"/>
    </source>
</evidence>
<evidence type="ECO:0000256" key="3">
    <source>
        <dbReference type="ARBA" id="ARBA00023002"/>
    </source>
</evidence>
<comment type="pathway">
    <text evidence="1">Lipid metabolism; butanoate metabolism.</text>
</comment>
<dbReference type="SUPFAM" id="SSF51735">
    <property type="entry name" value="NAD(P)-binding Rossmann-fold domains"/>
    <property type="match status" value="1"/>
</dbReference>
<feature type="domain" description="3-hydroxyacyl-CoA dehydrogenase NAD binding" evidence="5">
    <location>
        <begin position="22"/>
        <end position="186"/>
    </location>
</feature>
<evidence type="ECO:0000313" key="6">
    <source>
        <dbReference type="EMBL" id="MBB3668049.1"/>
    </source>
</evidence>
<dbReference type="SUPFAM" id="SSF48179">
    <property type="entry name" value="6-phosphogluconate dehydrogenase C-terminal domain-like"/>
    <property type="match status" value="1"/>
</dbReference>
<gene>
    <name evidence="6" type="ORF">FHX47_001678</name>
</gene>
<dbReference type="InterPro" id="IPR036291">
    <property type="entry name" value="NAD(P)-bd_dom_sf"/>
</dbReference>
<comment type="caution">
    <text evidence="6">The sequence shown here is derived from an EMBL/GenBank/DDBJ whole genome shotgun (WGS) entry which is preliminary data.</text>
</comment>
<name>A0A7W5TWB1_9MICC</name>
<evidence type="ECO:0000256" key="2">
    <source>
        <dbReference type="ARBA" id="ARBA00009463"/>
    </source>
</evidence>
<reference evidence="6 7" key="1">
    <citation type="submission" date="2020-08" db="EMBL/GenBank/DDBJ databases">
        <title>Sequencing the genomes of 1000 actinobacteria strains.</title>
        <authorList>
            <person name="Klenk H.-P."/>
        </authorList>
    </citation>
    <scope>NUCLEOTIDE SEQUENCE [LARGE SCALE GENOMIC DNA]</scope>
    <source>
        <strain evidence="6 7">DSM 28238</strain>
    </source>
</reference>
<evidence type="ECO:0000259" key="5">
    <source>
        <dbReference type="Pfam" id="PF02737"/>
    </source>
</evidence>
<dbReference type="InterPro" id="IPR008927">
    <property type="entry name" value="6-PGluconate_DH-like_C_sf"/>
</dbReference>
<keyword evidence="7" id="KW-1185">Reference proteome</keyword>
<protein>
    <submittedName>
        <fullName evidence="6">Ketoreductase RED1</fullName>
        <ecNumber evidence="6">1.1.1.-</ecNumber>
    </submittedName>
</protein>
<dbReference type="Gene3D" id="1.10.1040.10">
    <property type="entry name" value="N-(1-d-carboxylethyl)-l-norvaline Dehydrogenase, domain 2"/>
    <property type="match status" value="1"/>
</dbReference>
<dbReference type="Pfam" id="PF00725">
    <property type="entry name" value="3HCDH"/>
    <property type="match status" value="1"/>
</dbReference>
<dbReference type="RefSeq" id="WP_183358470.1">
    <property type="nucleotide sequence ID" value="NZ_BAABKR010000016.1"/>
</dbReference>
<dbReference type="InterPro" id="IPR006180">
    <property type="entry name" value="3-OHacyl-CoA_DH_CS"/>
</dbReference>
<dbReference type="InterPro" id="IPR006176">
    <property type="entry name" value="3-OHacyl-CoA_DH_NAD-bd"/>
</dbReference>
<dbReference type="PROSITE" id="PS00067">
    <property type="entry name" value="3HCDH"/>
    <property type="match status" value="1"/>
</dbReference>
<dbReference type="AlphaFoldDB" id="A0A7W5TWB1"/>
<evidence type="ECO:0000256" key="1">
    <source>
        <dbReference type="ARBA" id="ARBA00005086"/>
    </source>
</evidence>
<organism evidence="6 7">
    <name type="scientific">Garicola koreensis</name>
    <dbReference type="NCBI Taxonomy" id="1262554"/>
    <lineage>
        <taxon>Bacteria</taxon>
        <taxon>Bacillati</taxon>
        <taxon>Actinomycetota</taxon>
        <taxon>Actinomycetes</taxon>
        <taxon>Micrococcales</taxon>
        <taxon>Micrococcaceae</taxon>
        <taxon>Garicola</taxon>
    </lineage>
</organism>
<comment type="similarity">
    <text evidence="2">Belongs to the 3-hydroxyacyl-CoA dehydrogenase family.</text>
</comment>
<proteinExistence type="inferred from homology"/>
<keyword evidence="3 6" id="KW-0560">Oxidoreductase</keyword>
<dbReference type="Pfam" id="PF02737">
    <property type="entry name" value="3HCDH_N"/>
    <property type="match status" value="1"/>
</dbReference>
<dbReference type="GO" id="GO:0070403">
    <property type="term" value="F:NAD+ binding"/>
    <property type="evidence" value="ECO:0007669"/>
    <property type="project" value="InterPro"/>
</dbReference>
<dbReference type="EC" id="1.1.1.-" evidence="6"/>
<dbReference type="Gene3D" id="3.40.50.720">
    <property type="entry name" value="NAD(P)-binding Rossmann-like Domain"/>
    <property type="match status" value="1"/>
</dbReference>
<accession>A0A7W5TWB1</accession>
<dbReference type="GO" id="GO:0050104">
    <property type="term" value="F:L-gulonate 3-dehydrogenase activity"/>
    <property type="evidence" value="ECO:0007669"/>
    <property type="project" value="TreeGrafter"/>
</dbReference>
<evidence type="ECO:0000259" key="4">
    <source>
        <dbReference type="Pfam" id="PF00725"/>
    </source>
</evidence>
<dbReference type="InterPro" id="IPR006108">
    <property type="entry name" value="3HC_DH_C"/>
</dbReference>
<dbReference type="Proteomes" id="UP000547528">
    <property type="component" value="Unassembled WGS sequence"/>
</dbReference>
<dbReference type="InterPro" id="IPR013328">
    <property type="entry name" value="6PGD_dom2"/>
</dbReference>
<feature type="domain" description="3-hydroxyacyl-CoA dehydrogenase C-terminal" evidence="4">
    <location>
        <begin position="191"/>
        <end position="259"/>
    </location>
</feature>